<dbReference type="Pfam" id="PF04542">
    <property type="entry name" value="Sigma70_r2"/>
    <property type="match status" value="1"/>
</dbReference>
<evidence type="ECO:0000313" key="10">
    <source>
        <dbReference type="Proteomes" id="UP000241118"/>
    </source>
</evidence>
<accession>A0A2P8IH59</accession>
<evidence type="ECO:0000256" key="3">
    <source>
        <dbReference type="ARBA" id="ARBA00023082"/>
    </source>
</evidence>
<keyword evidence="2" id="KW-0805">Transcription regulation</keyword>
<dbReference type="InterPro" id="IPR013324">
    <property type="entry name" value="RNA_pol_sigma_r3/r4-like"/>
</dbReference>
<proteinExistence type="inferred from homology"/>
<protein>
    <submittedName>
        <fullName evidence="9">RNA polymerase sigma-70 factor (ECF subfamily)</fullName>
    </submittedName>
</protein>
<keyword evidence="4" id="KW-0238">DNA-binding</keyword>
<dbReference type="Proteomes" id="UP000241118">
    <property type="component" value="Unassembled WGS sequence"/>
</dbReference>
<reference evidence="9 10" key="1">
    <citation type="submission" date="2018-03" db="EMBL/GenBank/DDBJ databases">
        <title>Genomic Encyclopedia of Type Strains, Phase III (KMG-III): the genomes of soil and plant-associated and newly described type strains.</title>
        <authorList>
            <person name="Whitman W."/>
        </authorList>
    </citation>
    <scope>NUCLEOTIDE SEQUENCE [LARGE SCALE GENOMIC DNA]</scope>
    <source>
        <strain evidence="9 10">CGMCC 4.7097</strain>
    </source>
</reference>
<dbReference type="InterPro" id="IPR013249">
    <property type="entry name" value="RNA_pol_sigma70_r4_t2"/>
</dbReference>
<dbReference type="InterPro" id="IPR014284">
    <property type="entry name" value="RNA_pol_sigma-70_dom"/>
</dbReference>
<dbReference type="InterPro" id="IPR007627">
    <property type="entry name" value="RNA_pol_sigma70_r2"/>
</dbReference>
<evidence type="ECO:0000259" key="8">
    <source>
        <dbReference type="Pfam" id="PF08281"/>
    </source>
</evidence>
<dbReference type="SUPFAM" id="SSF88659">
    <property type="entry name" value="Sigma3 and sigma4 domains of RNA polymerase sigma factors"/>
    <property type="match status" value="1"/>
</dbReference>
<dbReference type="GO" id="GO:0016987">
    <property type="term" value="F:sigma factor activity"/>
    <property type="evidence" value="ECO:0007669"/>
    <property type="project" value="UniProtKB-KW"/>
</dbReference>
<evidence type="ECO:0000259" key="7">
    <source>
        <dbReference type="Pfam" id="PF04542"/>
    </source>
</evidence>
<dbReference type="NCBIfam" id="TIGR02937">
    <property type="entry name" value="sigma70-ECF"/>
    <property type="match status" value="1"/>
</dbReference>
<dbReference type="AlphaFoldDB" id="A0A2P8IH59"/>
<gene>
    <name evidence="9" type="ORF">B0I31_10116</name>
</gene>
<dbReference type="Gene3D" id="1.10.1740.10">
    <property type="match status" value="1"/>
</dbReference>
<organism evidence="9 10">
    <name type="scientific">Saccharothrix carnea</name>
    <dbReference type="NCBI Taxonomy" id="1280637"/>
    <lineage>
        <taxon>Bacteria</taxon>
        <taxon>Bacillati</taxon>
        <taxon>Actinomycetota</taxon>
        <taxon>Actinomycetes</taxon>
        <taxon>Pseudonocardiales</taxon>
        <taxon>Pseudonocardiaceae</taxon>
        <taxon>Saccharothrix</taxon>
    </lineage>
</organism>
<evidence type="ECO:0000256" key="5">
    <source>
        <dbReference type="ARBA" id="ARBA00023163"/>
    </source>
</evidence>
<feature type="region of interest" description="Disordered" evidence="6">
    <location>
        <begin position="1"/>
        <end position="28"/>
    </location>
</feature>
<dbReference type="GO" id="GO:0003677">
    <property type="term" value="F:DNA binding"/>
    <property type="evidence" value="ECO:0007669"/>
    <property type="project" value="UniProtKB-KW"/>
</dbReference>
<name>A0A2P8IH59_SACCR</name>
<comment type="caution">
    <text evidence="9">The sequence shown here is derived from an EMBL/GenBank/DDBJ whole genome shotgun (WGS) entry which is preliminary data.</text>
</comment>
<feature type="domain" description="RNA polymerase sigma factor 70 region 4 type 2" evidence="8">
    <location>
        <begin position="127"/>
        <end position="177"/>
    </location>
</feature>
<keyword evidence="3" id="KW-0731">Sigma factor</keyword>
<sequence length="188" mass="20492">MSGAESAEAPVGGAEQVDVPGQAGRARAGHEPAFTDFYRATTPPLVAFLVVRGARLADAADVAQETMAAAYRRWHDLDNPRAWAFRVASRALVRRLASAREEPVAEPPEPSPLLRPTAIENWERHHDVARAVTRLPQRQRQVMAWTLAGSTPAEIAAELGLRADTVRSTLLKARRALIRDLHGNGGDR</sequence>
<evidence type="ECO:0000313" key="9">
    <source>
        <dbReference type="EMBL" id="PSL57805.1"/>
    </source>
</evidence>
<dbReference type="EMBL" id="PYAX01000001">
    <property type="protein sequence ID" value="PSL57805.1"/>
    <property type="molecule type" value="Genomic_DNA"/>
</dbReference>
<evidence type="ECO:0000256" key="1">
    <source>
        <dbReference type="ARBA" id="ARBA00010641"/>
    </source>
</evidence>
<keyword evidence="10" id="KW-1185">Reference proteome</keyword>
<evidence type="ECO:0000256" key="4">
    <source>
        <dbReference type="ARBA" id="ARBA00023125"/>
    </source>
</evidence>
<comment type="similarity">
    <text evidence="1">Belongs to the sigma-70 factor family. ECF subfamily.</text>
</comment>
<dbReference type="InterPro" id="IPR013325">
    <property type="entry name" value="RNA_pol_sigma_r2"/>
</dbReference>
<feature type="domain" description="RNA polymerase sigma-70 region 2" evidence="7">
    <location>
        <begin position="38"/>
        <end position="100"/>
    </location>
</feature>
<evidence type="ECO:0000256" key="6">
    <source>
        <dbReference type="SAM" id="MobiDB-lite"/>
    </source>
</evidence>
<dbReference type="GO" id="GO:0006352">
    <property type="term" value="P:DNA-templated transcription initiation"/>
    <property type="evidence" value="ECO:0007669"/>
    <property type="project" value="InterPro"/>
</dbReference>
<dbReference type="InterPro" id="IPR039425">
    <property type="entry name" value="RNA_pol_sigma-70-like"/>
</dbReference>
<keyword evidence="5" id="KW-0804">Transcription</keyword>
<dbReference type="PANTHER" id="PTHR43133:SF8">
    <property type="entry name" value="RNA POLYMERASE SIGMA FACTOR HI_1459-RELATED"/>
    <property type="match status" value="1"/>
</dbReference>
<dbReference type="SUPFAM" id="SSF88946">
    <property type="entry name" value="Sigma2 domain of RNA polymerase sigma factors"/>
    <property type="match status" value="1"/>
</dbReference>
<dbReference type="Gene3D" id="1.10.10.10">
    <property type="entry name" value="Winged helix-like DNA-binding domain superfamily/Winged helix DNA-binding domain"/>
    <property type="match status" value="1"/>
</dbReference>
<dbReference type="RefSeq" id="WP_106613247.1">
    <property type="nucleotide sequence ID" value="NZ_PYAX01000001.1"/>
</dbReference>
<dbReference type="InterPro" id="IPR036388">
    <property type="entry name" value="WH-like_DNA-bd_sf"/>
</dbReference>
<dbReference type="OrthoDB" id="3608473at2"/>
<evidence type="ECO:0000256" key="2">
    <source>
        <dbReference type="ARBA" id="ARBA00023015"/>
    </source>
</evidence>
<dbReference type="Pfam" id="PF08281">
    <property type="entry name" value="Sigma70_r4_2"/>
    <property type="match status" value="1"/>
</dbReference>
<dbReference type="PANTHER" id="PTHR43133">
    <property type="entry name" value="RNA POLYMERASE ECF-TYPE SIGMA FACTO"/>
    <property type="match status" value="1"/>
</dbReference>